<accession>A0A9N9NNY4</accession>
<feature type="non-terminal residue" evidence="2">
    <location>
        <position position="1"/>
    </location>
</feature>
<gene>
    <name evidence="2" type="ORF">ALEPTO_LOCUS13113</name>
</gene>
<comment type="caution">
    <text evidence="2">The sequence shown here is derived from an EMBL/GenBank/DDBJ whole genome shotgun (WGS) entry which is preliminary data.</text>
</comment>
<protein>
    <submittedName>
        <fullName evidence="2">4979_t:CDS:1</fullName>
    </submittedName>
</protein>
<sequence length="49" mass="5604">KTDNEDTVMTDANESSSQIAENFNQNTNTLLKNQTKRKYLKITTAINQQ</sequence>
<evidence type="ECO:0000313" key="2">
    <source>
        <dbReference type="EMBL" id="CAG8745517.1"/>
    </source>
</evidence>
<organism evidence="2 3">
    <name type="scientific">Ambispora leptoticha</name>
    <dbReference type="NCBI Taxonomy" id="144679"/>
    <lineage>
        <taxon>Eukaryota</taxon>
        <taxon>Fungi</taxon>
        <taxon>Fungi incertae sedis</taxon>
        <taxon>Mucoromycota</taxon>
        <taxon>Glomeromycotina</taxon>
        <taxon>Glomeromycetes</taxon>
        <taxon>Archaeosporales</taxon>
        <taxon>Ambisporaceae</taxon>
        <taxon>Ambispora</taxon>
    </lineage>
</organism>
<name>A0A9N9NNY4_9GLOM</name>
<keyword evidence="3" id="KW-1185">Reference proteome</keyword>
<reference evidence="2" key="1">
    <citation type="submission" date="2021-06" db="EMBL/GenBank/DDBJ databases">
        <authorList>
            <person name="Kallberg Y."/>
            <person name="Tangrot J."/>
            <person name="Rosling A."/>
        </authorList>
    </citation>
    <scope>NUCLEOTIDE SEQUENCE</scope>
    <source>
        <strain evidence="2">FL130A</strain>
    </source>
</reference>
<dbReference type="Proteomes" id="UP000789508">
    <property type="component" value="Unassembled WGS sequence"/>
</dbReference>
<dbReference type="AlphaFoldDB" id="A0A9N9NNY4"/>
<feature type="compositionally biased region" description="Polar residues" evidence="1">
    <location>
        <begin position="10"/>
        <end position="20"/>
    </location>
</feature>
<proteinExistence type="predicted"/>
<feature type="region of interest" description="Disordered" evidence="1">
    <location>
        <begin position="1"/>
        <end position="20"/>
    </location>
</feature>
<dbReference type="EMBL" id="CAJVPS010037572">
    <property type="protein sequence ID" value="CAG8745517.1"/>
    <property type="molecule type" value="Genomic_DNA"/>
</dbReference>
<feature type="non-terminal residue" evidence="2">
    <location>
        <position position="49"/>
    </location>
</feature>
<evidence type="ECO:0000313" key="3">
    <source>
        <dbReference type="Proteomes" id="UP000789508"/>
    </source>
</evidence>
<evidence type="ECO:0000256" key="1">
    <source>
        <dbReference type="SAM" id="MobiDB-lite"/>
    </source>
</evidence>